<comment type="caution">
    <text evidence="2">The sequence shown here is derived from an EMBL/GenBank/DDBJ whole genome shotgun (WGS) entry which is preliminary data.</text>
</comment>
<name>A0ABR0Z053_HUSHU</name>
<protein>
    <submittedName>
        <fullName evidence="2">Coiled-coil domain-containing protein 137</fullName>
    </submittedName>
</protein>
<gene>
    <name evidence="2" type="ORF">HHUSO_G20490</name>
</gene>
<sequence length="275" mass="31877">MGKHRKIKAVDPFYHGPRKEQLQGKRKKSDVKPQSGDNLEHIPFRLREIMKSKERMKKQQQQKKTTTAAVAPSPTPTPTPKPAPKSAPEAVQLQTDIPVPRFRKRKQESEAAFINRMDRETQHVMFLTKNQLIREPEREQPLEKSKSENKKVYDKSRLNRLLKKKEDRKELREEKEKFIDTVKFGEVAMAPPTFTVKPRKAQTRIEGGRKGLLLTSLMGTPLATGTGSVKSSMARQKMMLEERERVVKAYRDLKKIKHERLHSNTASLKRLQNLK</sequence>
<evidence type="ECO:0000256" key="1">
    <source>
        <dbReference type="SAM" id="MobiDB-lite"/>
    </source>
</evidence>
<dbReference type="PANTHER" id="PTHR21838">
    <property type="entry name" value="COILED-COIL DOMAIN-CONTAINING PROTEIN 137"/>
    <property type="match status" value="1"/>
</dbReference>
<organism evidence="2 3">
    <name type="scientific">Huso huso</name>
    <name type="common">Beluga</name>
    <name type="synonym">Acipenser huso</name>
    <dbReference type="NCBI Taxonomy" id="61971"/>
    <lineage>
        <taxon>Eukaryota</taxon>
        <taxon>Metazoa</taxon>
        <taxon>Chordata</taxon>
        <taxon>Craniata</taxon>
        <taxon>Vertebrata</taxon>
        <taxon>Euteleostomi</taxon>
        <taxon>Actinopterygii</taxon>
        <taxon>Chondrostei</taxon>
        <taxon>Acipenseriformes</taxon>
        <taxon>Acipenseridae</taxon>
        <taxon>Huso</taxon>
    </lineage>
</organism>
<feature type="compositionally biased region" description="Pro residues" evidence="1">
    <location>
        <begin position="73"/>
        <end position="85"/>
    </location>
</feature>
<proteinExistence type="predicted"/>
<dbReference type="PANTHER" id="PTHR21838:SF2">
    <property type="entry name" value="COILED-COIL DOMAIN-CONTAINING PROTEIN 137"/>
    <property type="match status" value="1"/>
</dbReference>
<accession>A0ABR0Z053</accession>
<feature type="compositionally biased region" description="Basic and acidic residues" evidence="1">
    <location>
        <begin position="132"/>
        <end position="155"/>
    </location>
</feature>
<dbReference type="InterPro" id="IPR026680">
    <property type="entry name" value="CCDC137"/>
</dbReference>
<evidence type="ECO:0000313" key="3">
    <source>
        <dbReference type="Proteomes" id="UP001369086"/>
    </source>
</evidence>
<feature type="region of interest" description="Disordered" evidence="1">
    <location>
        <begin position="1"/>
        <end position="108"/>
    </location>
</feature>
<keyword evidence="3" id="KW-1185">Reference proteome</keyword>
<evidence type="ECO:0000313" key="2">
    <source>
        <dbReference type="EMBL" id="KAK6478212.1"/>
    </source>
</evidence>
<reference evidence="2 3" key="1">
    <citation type="submission" date="2021-05" db="EMBL/GenBank/DDBJ databases">
        <authorList>
            <person name="Zahm M."/>
            <person name="Klopp C."/>
            <person name="Cabau C."/>
            <person name="Kuhl H."/>
            <person name="Suciu R."/>
            <person name="Ciorpac M."/>
            <person name="Holostenco D."/>
            <person name="Gessner J."/>
            <person name="Wuertz S."/>
            <person name="Hohne C."/>
            <person name="Stock M."/>
            <person name="Gislard M."/>
            <person name="Lluch J."/>
            <person name="Milhes M."/>
            <person name="Lampietro C."/>
            <person name="Lopez Roques C."/>
            <person name="Donnadieu C."/>
            <person name="Du K."/>
            <person name="Schartl M."/>
            <person name="Guiguen Y."/>
        </authorList>
    </citation>
    <scope>NUCLEOTIDE SEQUENCE [LARGE SCALE GENOMIC DNA]</scope>
    <source>
        <strain evidence="2">Hh-F2</strain>
        <tissue evidence="2">Blood</tissue>
    </source>
</reference>
<feature type="compositionally biased region" description="Low complexity" evidence="1">
    <location>
        <begin position="62"/>
        <end position="72"/>
    </location>
</feature>
<feature type="region of interest" description="Disordered" evidence="1">
    <location>
        <begin position="131"/>
        <end position="155"/>
    </location>
</feature>
<feature type="compositionally biased region" description="Basic and acidic residues" evidence="1">
    <location>
        <begin position="38"/>
        <end position="53"/>
    </location>
</feature>
<dbReference type="Proteomes" id="UP001369086">
    <property type="component" value="Unassembled WGS sequence"/>
</dbReference>
<dbReference type="EMBL" id="JAHFZB010000019">
    <property type="protein sequence ID" value="KAK6478212.1"/>
    <property type="molecule type" value="Genomic_DNA"/>
</dbReference>